<dbReference type="InterPro" id="IPR049948">
    <property type="entry name" value="Cu_Am_ox_TPQ-bd"/>
</dbReference>
<sequence>MNVKAVLLVLLLALVVIFALVCVLLTRGEAHTHCGYQARYTFPEHLHSERRWLFADLSQDEISHVVQYLKTSLGLVLEDASRANPSDNCIYSIDLQLPPKAESLSYLDHGGSRPPRQALVVVYFGNQPHPNVTEFVVGPLPEPTYHRDVTVEKYGGQVPYYRRAPLLAEYKQMNIFLHHAVFPKAPSFMKEVLDYDGTNVAAMTTSPRGLKSGDRATWIVLFQNVTGYFLHPIGLEVMLDHSHLNSSQWNVKNVFYNGQYYRDFTQLEREFTEGRVTVEKVKKVPADGDISSMKPKADHAEQGPLNFESSEPRYHVRNNQIRSLSWNFAFRIDVSRGPRLFDIRFKGQRVIYELSVQDAMSVYGSSNPGGMLTRYMDASFGIGKYMYSLMRGVDCPYSATYLDVSLFSEAEKPRVTKDAICVFEQDLGSPIRRHYSKFNSIYYGGLPGTALVFRSVSTVGNYDYLWDFVFYPNGAIESKIHATGYISSSFLYGSGLDYGNKVGDHTLGTIHTHFFAFKVDLDVGDSFSCNFYFNHFLGLYGFCSTLSLDAGSTLLTVFFSIDHPAFSPTVIGTLQSTNLGPTIGIGNAFSVNHSHFGTDSPSHRSAMLSLVPTSASTTPPLIPKKKRHKLSVFPSSSSVRSADPVALNHHSVQLSTSTHPSPVSMLLPLLPKFSLKFDGSQWLLQWDSASHISRTQTTSSPDTDLASSSGSEGEAEGDSACYVTIPDSDVEECSPPSSSEAMQNYSDFVLRMAKSINLPMHHPKPCHTITCSVKYRPRMLLLCTSPCSHLFFSNGRGIFQKDFSTICLQEK</sequence>
<dbReference type="PANTHER" id="PTHR10638">
    <property type="entry name" value="COPPER AMINE OXIDASE"/>
    <property type="match status" value="1"/>
</dbReference>
<dbReference type="EC" id="1.4.3.-" evidence="8"/>
<dbReference type="InterPro" id="IPR015802">
    <property type="entry name" value="Cu_amine_oxidase_N3"/>
</dbReference>
<evidence type="ECO:0000256" key="3">
    <source>
        <dbReference type="ARBA" id="ARBA00022772"/>
    </source>
</evidence>
<dbReference type="PROSITE" id="PS01164">
    <property type="entry name" value="COPPER_AMINE_OXID_1"/>
    <property type="match status" value="1"/>
</dbReference>
<dbReference type="Pfam" id="PF01179">
    <property type="entry name" value="Cu_amine_oxid"/>
    <property type="match status" value="1"/>
</dbReference>
<dbReference type="SUPFAM" id="SSF49998">
    <property type="entry name" value="Amine oxidase catalytic domain"/>
    <property type="match status" value="1"/>
</dbReference>
<protein>
    <recommendedName>
        <fullName evidence="8">Amine oxidase</fullName>
        <ecNumber evidence="8">1.4.3.-</ecNumber>
    </recommendedName>
</protein>
<organism evidence="13 14">
    <name type="scientific">Phrynocephalus forsythii</name>
    <dbReference type="NCBI Taxonomy" id="171643"/>
    <lineage>
        <taxon>Eukaryota</taxon>
        <taxon>Metazoa</taxon>
        <taxon>Chordata</taxon>
        <taxon>Craniata</taxon>
        <taxon>Vertebrata</taxon>
        <taxon>Euteleostomi</taxon>
        <taxon>Lepidosauria</taxon>
        <taxon>Squamata</taxon>
        <taxon>Bifurcata</taxon>
        <taxon>Unidentata</taxon>
        <taxon>Episquamata</taxon>
        <taxon>Toxicofera</taxon>
        <taxon>Iguania</taxon>
        <taxon>Acrodonta</taxon>
        <taxon>Agamidae</taxon>
        <taxon>Agaminae</taxon>
        <taxon>Phrynocephalus</taxon>
    </lineage>
</organism>
<comment type="PTM">
    <text evidence="7 8">Topaquinone (TPQ) is generated by copper-dependent autoxidation of a specific tyrosyl residue.</text>
</comment>
<evidence type="ECO:0000313" key="13">
    <source>
        <dbReference type="EMBL" id="KAJ7313417.1"/>
    </source>
</evidence>
<dbReference type="Gene3D" id="3.10.450.40">
    <property type="match status" value="2"/>
</dbReference>
<evidence type="ECO:0000256" key="6">
    <source>
        <dbReference type="PIRSR" id="PIRSR600269-50"/>
    </source>
</evidence>
<evidence type="ECO:0000256" key="8">
    <source>
        <dbReference type="RuleBase" id="RU000672"/>
    </source>
</evidence>
<comment type="cofactor">
    <cofactor evidence="8">
        <name>Cu cation</name>
        <dbReference type="ChEBI" id="CHEBI:23378"/>
    </cofactor>
    <text evidence="8">Contains 1 topaquinone per subunit.</text>
</comment>
<evidence type="ECO:0000313" key="14">
    <source>
        <dbReference type="Proteomes" id="UP001142489"/>
    </source>
</evidence>
<feature type="region of interest" description="Disordered" evidence="9">
    <location>
        <begin position="693"/>
        <end position="717"/>
    </location>
</feature>
<dbReference type="InterPro" id="IPR016182">
    <property type="entry name" value="Cu_amine_oxidase_N-reg"/>
</dbReference>
<dbReference type="InterPro" id="IPR015800">
    <property type="entry name" value="Cu_amine_oxidase_N2"/>
</dbReference>
<gene>
    <name evidence="13" type="ORF">JRQ81_004768</name>
</gene>
<dbReference type="Proteomes" id="UP001142489">
    <property type="component" value="Unassembled WGS sequence"/>
</dbReference>
<keyword evidence="3 6" id="KW-0801">TPQ</keyword>
<dbReference type="EMBL" id="JAPFRF010000012">
    <property type="protein sequence ID" value="KAJ7313417.1"/>
    <property type="molecule type" value="Genomic_DNA"/>
</dbReference>
<comment type="caution">
    <text evidence="13">The sequence shown here is derived from an EMBL/GenBank/DDBJ whole genome shotgun (WGS) entry which is preliminary data.</text>
</comment>
<dbReference type="FunFam" id="3.10.450.40:FF:000007">
    <property type="entry name" value="Amine oxidase"/>
    <property type="match status" value="1"/>
</dbReference>
<proteinExistence type="inferred from homology"/>
<dbReference type="GO" id="GO:0005507">
    <property type="term" value="F:copper ion binding"/>
    <property type="evidence" value="ECO:0007669"/>
    <property type="project" value="InterPro"/>
</dbReference>
<keyword evidence="5 8" id="KW-0186">Copper</keyword>
<evidence type="ECO:0000256" key="2">
    <source>
        <dbReference type="ARBA" id="ARBA00022723"/>
    </source>
</evidence>
<dbReference type="InterPro" id="IPR000269">
    <property type="entry name" value="Cu_amine_oxidase"/>
</dbReference>
<accession>A0A9Q0XFM9</accession>
<comment type="similarity">
    <text evidence="1 8">Belongs to the copper/topaquinone oxidase family.</text>
</comment>
<evidence type="ECO:0000259" key="12">
    <source>
        <dbReference type="Pfam" id="PF02728"/>
    </source>
</evidence>
<evidence type="ECO:0000259" key="10">
    <source>
        <dbReference type="Pfam" id="PF01179"/>
    </source>
</evidence>
<feature type="domain" description="Copper amine oxidase N2-terminal" evidence="11">
    <location>
        <begin position="72"/>
        <end position="145"/>
    </location>
</feature>
<dbReference type="Gene3D" id="2.70.98.20">
    <property type="entry name" value="Copper amine oxidase, catalytic domain"/>
    <property type="match status" value="1"/>
</dbReference>
<keyword evidence="4 8" id="KW-0560">Oxidoreductase</keyword>
<dbReference type="PANTHER" id="PTHR10638:SF4">
    <property type="entry name" value="RETINA-SPECIFIC COPPER AMINE OXIDASE"/>
    <property type="match status" value="1"/>
</dbReference>
<dbReference type="GO" id="GO:0008131">
    <property type="term" value="F:primary methylamine oxidase activity"/>
    <property type="evidence" value="ECO:0007669"/>
    <property type="project" value="InterPro"/>
</dbReference>
<evidence type="ECO:0000256" key="5">
    <source>
        <dbReference type="ARBA" id="ARBA00023008"/>
    </source>
</evidence>
<dbReference type="InterPro" id="IPR036460">
    <property type="entry name" value="Cu_amine_oxidase_C_sf"/>
</dbReference>
<feature type="domain" description="Copper amine oxidase N3-terminal" evidence="12">
    <location>
        <begin position="168"/>
        <end position="258"/>
    </location>
</feature>
<dbReference type="AlphaFoldDB" id="A0A9Q0XFM9"/>
<feature type="compositionally biased region" description="Polar residues" evidence="9">
    <location>
        <begin position="693"/>
        <end position="702"/>
    </location>
</feature>
<feature type="active site" description="Proton acceptor" evidence="6">
    <location>
        <position position="377"/>
    </location>
</feature>
<evidence type="ECO:0000256" key="9">
    <source>
        <dbReference type="SAM" id="MobiDB-lite"/>
    </source>
</evidence>
<evidence type="ECO:0000256" key="1">
    <source>
        <dbReference type="ARBA" id="ARBA00007983"/>
    </source>
</evidence>
<keyword evidence="14" id="KW-1185">Reference proteome</keyword>
<dbReference type="Pfam" id="PF02728">
    <property type="entry name" value="Cu_amine_oxidN3"/>
    <property type="match status" value="1"/>
</dbReference>
<dbReference type="GO" id="GO:0048038">
    <property type="term" value="F:quinone binding"/>
    <property type="evidence" value="ECO:0007669"/>
    <property type="project" value="InterPro"/>
</dbReference>
<dbReference type="InterPro" id="IPR015798">
    <property type="entry name" value="Cu_amine_oxidase_C"/>
</dbReference>
<dbReference type="SUPFAM" id="SSF54416">
    <property type="entry name" value="Amine oxidase N-terminal region"/>
    <property type="match status" value="2"/>
</dbReference>
<name>A0A9Q0XFM9_9SAUR</name>
<feature type="active site" description="Schiff-base intermediate with substrate; via topaquinone" evidence="6">
    <location>
        <position position="462"/>
    </location>
</feature>
<dbReference type="GO" id="GO:0009308">
    <property type="term" value="P:amine metabolic process"/>
    <property type="evidence" value="ECO:0007669"/>
    <property type="project" value="UniProtKB-UniRule"/>
</dbReference>
<feature type="domain" description="Copper amine oxidase catalytic" evidence="10">
    <location>
        <begin position="311"/>
        <end position="525"/>
    </location>
</feature>
<reference evidence="13" key="1">
    <citation type="journal article" date="2023" name="DNA Res.">
        <title>Chromosome-level genome assembly of Phrynocephalus forsythii using third-generation DNA sequencing and Hi-C analysis.</title>
        <authorList>
            <person name="Qi Y."/>
            <person name="Zhao W."/>
            <person name="Zhao Y."/>
            <person name="Niu C."/>
            <person name="Cao S."/>
            <person name="Zhang Y."/>
        </authorList>
    </citation>
    <scope>NUCLEOTIDE SEQUENCE</scope>
    <source>
        <tissue evidence="13">Muscle</tissue>
    </source>
</reference>
<keyword evidence="2 8" id="KW-0479">Metal-binding</keyword>
<dbReference type="Pfam" id="PF02727">
    <property type="entry name" value="Cu_amine_oxidN2"/>
    <property type="match status" value="1"/>
</dbReference>
<dbReference type="OrthoDB" id="5379943at2759"/>
<dbReference type="GO" id="GO:0005886">
    <property type="term" value="C:plasma membrane"/>
    <property type="evidence" value="ECO:0007669"/>
    <property type="project" value="TreeGrafter"/>
</dbReference>
<evidence type="ECO:0000256" key="4">
    <source>
        <dbReference type="ARBA" id="ARBA00023002"/>
    </source>
</evidence>
<feature type="region of interest" description="Disordered" evidence="9">
    <location>
        <begin position="289"/>
        <end position="310"/>
    </location>
</feature>
<evidence type="ECO:0000259" key="11">
    <source>
        <dbReference type="Pfam" id="PF02727"/>
    </source>
</evidence>
<dbReference type="FunFam" id="3.10.450.40:FF:000001">
    <property type="entry name" value="Amine oxidase"/>
    <property type="match status" value="1"/>
</dbReference>
<dbReference type="PRINTS" id="PR00766">
    <property type="entry name" value="CUDAOXIDASE"/>
</dbReference>
<feature type="modified residue" description="2',4',5'-topaquinone" evidence="7">
    <location>
        <position position="462"/>
    </location>
</feature>
<evidence type="ECO:0000256" key="7">
    <source>
        <dbReference type="PIRSR" id="PIRSR600269-51"/>
    </source>
</evidence>